<dbReference type="EMBL" id="FNZR01000002">
    <property type="protein sequence ID" value="SEK80162.1"/>
    <property type="molecule type" value="Genomic_DNA"/>
</dbReference>
<keyword evidence="4" id="KW-1185">Reference proteome</keyword>
<dbReference type="STRING" id="332977.SAMN05421740_102736"/>
<evidence type="ECO:0000256" key="1">
    <source>
        <dbReference type="ARBA" id="ARBA00009460"/>
    </source>
</evidence>
<dbReference type="Gene3D" id="3.90.1200.10">
    <property type="match status" value="1"/>
</dbReference>
<dbReference type="SUPFAM" id="SSF56112">
    <property type="entry name" value="Protein kinase-like (PK-like)"/>
    <property type="match status" value="1"/>
</dbReference>
<keyword evidence="2 3" id="KW-0418">Kinase</keyword>
<dbReference type="Pfam" id="PF03881">
    <property type="entry name" value="Fructosamin_kin"/>
    <property type="match status" value="1"/>
</dbReference>
<gene>
    <name evidence="3" type="ORF">SAMN05421740_102736</name>
</gene>
<dbReference type="RefSeq" id="WP_090604148.1">
    <property type="nucleotide sequence ID" value="NZ_FNZR01000002.1"/>
</dbReference>
<dbReference type="PANTHER" id="PTHR12149">
    <property type="entry name" value="FRUCTOSAMINE 3 KINASE-RELATED PROTEIN"/>
    <property type="match status" value="1"/>
</dbReference>
<evidence type="ECO:0000313" key="3">
    <source>
        <dbReference type="EMBL" id="SEK80162.1"/>
    </source>
</evidence>
<dbReference type="AlphaFoldDB" id="A0A1H7K070"/>
<protein>
    <submittedName>
        <fullName evidence="3">Fructosamine-3-kinase</fullName>
    </submittedName>
</protein>
<evidence type="ECO:0000256" key="2">
    <source>
        <dbReference type="PIRNR" id="PIRNR006221"/>
    </source>
</evidence>
<reference evidence="4" key="1">
    <citation type="submission" date="2016-10" db="EMBL/GenBank/DDBJ databases">
        <authorList>
            <person name="Varghese N."/>
            <person name="Submissions S."/>
        </authorList>
    </citation>
    <scope>NUCLEOTIDE SEQUENCE [LARGE SCALE GENOMIC DNA]</scope>
    <source>
        <strain evidence="4">Jip14</strain>
    </source>
</reference>
<dbReference type="InterPro" id="IPR011009">
    <property type="entry name" value="Kinase-like_dom_sf"/>
</dbReference>
<name>A0A1H7K070_9SPHI</name>
<dbReference type="Proteomes" id="UP000198916">
    <property type="component" value="Unassembled WGS sequence"/>
</dbReference>
<keyword evidence="2" id="KW-0808">Transferase</keyword>
<organism evidence="3 4">
    <name type="scientific">Parapedobacter koreensis</name>
    <dbReference type="NCBI Taxonomy" id="332977"/>
    <lineage>
        <taxon>Bacteria</taxon>
        <taxon>Pseudomonadati</taxon>
        <taxon>Bacteroidota</taxon>
        <taxon>Sphingobacteriia</taxon>
        <taxon>Sphingobacteriales</taxon>
        <taxon>Sphingobacteriaceae</taxon>
        <taxon>Parapedobacter</taxon>
    </lineage>
</organism>
<sequence length="294" mass="33033">MFLSQSLFQAFETALNAAAPNDFHIQGVMPVSGGDISRAYHLKTEFGHYFAKVNDTAHATQLFLAESAGLTLLRKTVGIHAPQPLMVGQAHGEAFILMEWIHAASKHSEAGQEALGHMLATLHRQHHDTFGLDHDNFIGRLPQSNTPSTDWTEFFIGQRLQKQLDIARQHFGEAGLQAPFDRLFSRLGELYPQEPPALLHGDLWSGNYLVDTADRPALIDPAIYYGHREVDIAMTKLFGGFSTHFYAAYNEAYPLQAGWEQRMDLWNLYPLLVHLNLFGESYLGAIQRSLKQYA</sequence>
<proteinExistence type="inferred from homology"/>
<dbReference type="OrthoDB" id="5291879at2"/>
<dbReference type="PIRSF" id="PIRSF006221">
    <property type="entry name" value="Ketosamine-3-kinase"/>
    <property type="match status" value="1"/>
</dbReference>
<dbReference type="PANTHER" id="PTHR12149:SF8">
    <property type="entry name" value="PROTEIN-RIBULOSAMINE 3-KINASE"/>
    <property type="match status" value="1"/>
</dbReference>
<accession>A0A1H7K070</accession>
<evidence type="ECO:0000313" key="4">
    <source>
        <dbReference type="Proteomes" id="UP000198916"/>
    </source>
</evidence>
<comment type="similarity">
    <text evidence="1 2">Belongs to the fructosamine kinase family.</text>
</comment>
<dbReference type="Gene3D" id="3.30.200.20">
    <property type="entry name" value="Phosphorylase Kinase, domain 1"/>
    <property type="match status" value="1"/>
</dbReference>
<dbReference type="InterPro" id="IPR016477">
    <property type="entry name" value="Fructo-/Ketosamine-3-kinase"/>
</dbReference>
<dbReference type="GO" id="GO:0016301">
    <property type="term" value="F:kinase activity"/>
    <property type="evidence" value="ECO:0007669"/>
    <property type="project" value="UniProtKB-UniRule"/>
</dbReference>